<dbReference type="PANTHER" id="PTHR38461">
    <property type="entry name" value="4-DEOXY-L-THREO-5-HEXOSULOSE-URONATE KETOL-ISOMERASE"/>
    <property type="match status" value="1"/>
</dbReference>
<dbReference type="UniPathway" id="UPA00545">
    <property type="reaction ID" value="UER00826"/>
</dbReference>
<dbReference type="InterPro" id="IPR011051">
    <property type="entry name" value="RmlC_Cupin_sf"/>
</dbReference>
<dbReference type="GO" id="GO:0045490">
    <property type="term" value="P:pectin catabolic process"/>
    <property type="evidence" value="ECO:0007669"/>
    <property type="project" value="UniProtKB-UniRule"/>
</dbReference>
<reference evidence="7 8" key="1">
    <citation type="submission" date="2018-04" db="EMBL/GenBank/DDBJ databases">
        <title>Genomic Encyclopedia of Archaeal and Bacterial Type Strains, Phase II (KMG-II): from individual species to whole genera.</title>
        <authorList>
            <person name="Goeker M."/>
        </authorList>
    </citation>
    <scope>NUCLEOTIDE SEQUENCE [LARGE SCALE GENOMIC DNA]</scope>
    <source>
        <strain evidence="7 8">DSM 45169</strain>
    </source>
</reference>
<accession>A0A2T4ZDL8</accession>
<comment type="catalytic activity">
    <reaction evidence="1 6">
        <text>5-dehydro-4-deoxy-D-glucuronate = 3-deoxy-D-glycero-2,5-hexodiulosonate</text>
        <dbReference type="Rhea" id="RHEA:23896"/>
        <dbReference type="ChEBI" id="CHEBI:17117"/>
        <dbReference type="ChEBI" id="CHEBI:29071"/>
        <dbReference type="EC" id="5.3.1.17"/>
    </reaction>
</comment>
<dbReference type="CDD" id="cd20491">
    <property type="entry name" value="cupin_KduI_C"/>
    <property type="match status" value="1"/>
</dbReference>
<dbReference type="GO" id="GO:0019698">
    <property type="term" value="P:D-galacturonate catabolic process"/>
    <property type="evidence" value="ECO:0007669"/>
    <property type="project" value="TreeGrafter"/>
</dbReference>
<dbReference type="HAMAP" id="MF_00687">
    <property type="entry name" value="KduI"/>
    <property type="match status" value="1"/>
</dbReference>
<dbReference type="InterPro" id="IPR007045">
    <property type="entry name" value="KduI"/>
</dbReference>
<dbReference type="Gene3D" id="2.60.120.10">
    <property type="entry name" value="Jelly Rolls"/>
    <property type="match status" value="1"/>
</dbReference>
<dbReference type="InterPro" id="IPR021120">
    <property type="entry name" value="KduI/IolB_isomerase"/>
</dbReference>
<dbReference type="NCBIfam" id="NF002091">
    <property type="entry name" value="PRK00924.1"/>
    <property type="match status" value="1"/>
</dbReference>
<feature type="binding site" evidence="6">
    <location>
        <position position="197"/>
    </location>
    <ligand>
        <name>Zn(2+)</name>
        <dbReference type="ChEBI" id="CHEBI:29105"/>
    </ligand>
</feature>
<evidence type="ECO:0000256" key="5">
    <source>
        <dbReference type="ARBA" id="ARBA00023235"/>
    </source>
</evidence>
<dbReference type="Proteomes" id="UP000241639">
    <property type="component" value="Unassembled WGS sequence"/>
</dbReference>
<evidence type="ECO:0000256" key="2">
    <source>
        <dbReference type="ARBA" id="ARBA00008086"/>
    </source>
</evidence>
<comment type="cofactor">
    <cofactor evidence="6">
        <name>Zn(2+)</name>
        <dbReference type="ChEBI" id="CHEBI:29105"/>
    </cofactor>
    <text evidence="6">Binds 1 zinc ion per subunit.</text>
</comment>
<keyword evidence="4 6" id="KW-0862">Zinc</keyword>
<feature type="binding site" evidence="6">
    <location>
        <position position="202"/>
    </location>
    <ligand>
        <name>Zn(2+)</name>
        <dbReference type="ChEBI" id="CHEBI:29105"/>
    </ligand>
</feature>
<proteinExistence type="inferred from homology"/>
<dbReference type="Gene3D" id="2.60.120.520">
    <property type="entry name" value="pectin degrading enzyme 5-keto 4- deoxyuronate isomerase, domain 1"/>
    <property type="match status" value="1"/>
</dbReference>
<evidence type="ECO:0000313" key="8">
    <source>
        <dbReference type="Proteomes" id="UP000241639"/>
    </source>
</evidence>
<feature type="binding site" evidence="6">
    <location>
        <position position="244"/>
    </location>
    <ligand>
        <name>Zn(2+)</name>
        <dbReference type="ChEBI" id="CHEBI:29105"/>
    </ligand>
</feature>
<comment type="similarity">
    <text evidence="2 6">Belongs to the KduI family.</text>
</comment>
<evidence type="ECO:0000256" key="4">
    <source>
        <dbReference type="ARBA" id="ARBA00022833"/>
    </source>
</evidence>
<protein>
    <recommendedName>
        <fullName evidence="6">4-deoxy-L-threo-5-hexosulose-uronate ketol-isomerase</fullName>
        <ecNumber evidence="6">5.3.1.17</ecNumber>
    </recommendedName>
    <alternativeName>
        <fullName evidence="6">5-keto-4-deoxyuronate isomerase</fullName>
    </alternativeName>
    <alternativeName>
        <fullName evidence="6">DKI isomerase</fullName>
    </alternativeName>
</protein>
<evidence type="ECO:0000256" key="6">
    <source>
        <dbReference type="HAMAP-Rule" id="MF_00687"/>
    </source>
</evidence>
<dbReference type="GO" id="GO:0008697">
    <property type="term" value="F:4-deoxy-L-threo-5-hexosulose-uronate ketol-isomerase activity"/>
    <property type="evidence" value="ECO:0007669"/>
    <property type="project" value="UniProtKB-UniRule"/>
</dbReference>
<comment type="pathway">
    <text evidence="6">Glycan metabolism; pectin degradation; 2-dehydro-3-deoxy-D-gluconate from pectin: step 4/5.</text>
</comment>
<evidence type="ECO:0000256" key="3">
    <source>
        <dbReference type="ARBA" id="ARBA00022723"/>
    </source>
</evidence>
<keyword evidence="3 6" id="KW-0479">Metal-binding</keyword>
<dbReference type="Pfam" id="PF04962">
    <property type="entry name" value="KduI"/>
    <property type="match status" value="1"/>
</dbReference>
<dbReference type="EMBL" id="PZZP01000001">
    <property type="protein sequence ID" value="PTM59991.1"/>
    <property type="molecule type" value="Genomic_DNA"/>
</dbReference>
<gene>
    <name evidence="6" type="primary">kduI</name>
    <name evidence="7" type="ORF">C8J48_2630</name>
</gene>
<evidence type="ECO:0000256" key="1">
    <source>
        <dbReference type="ARBA" id="ARBA00000552"/>
    </source>
</evidence>
<dbReference type="EC" id="5.3.1.17" evidence="6"/>
<dbReference type="GO" id="GO:0008270">
    <property type="term" value="F:zinc ion binding"/>
    <property type="evidence" value="ECO:0007669"/>
    <property type="project" value="UniProtKB-UniRule"/>
</dbReference>
<dbReference type="SUPFAM" id="SSF51182">
    <property type="entry name" value="RmlC-like cupins"/>
    <property type="match status" value="1"/>
</dbReference>
<comment type="caution">
    <text evidence="7">The sequence shown here is derived from an EMBL/GenBank/DDBJ whole genome shotgun (WGS) entry which is preliminary data.</text>
</comment>
<sequence>MMEIRHATNPVEAKQYTTERLRQEYLIEDLFQPDQIKLVYTHHDRVIVGGAVPVKETLALEVPAELRTDYFLERREVGFIAIGGPTVITIDGEEHLLQHKDGLYVGKGAREVSLRSQDPSQPAKVYFVSTLAHQSYPTAKIALAEANPVHLGSLESSNERTIYQYIHADGVQSCQLMMGMTLLKPNNIWNTMPPHLHDRRMEVYLYFDMDEQARVFHLMGEPQETRHLVVKNEQAVISPSWSIHSGAGTSPYTFIWAMGGENYTFKDMDAVAMEDLK</sequence>
<dbReference type="AlphaFoldDB" id="A0A2T4ZDL8"/>
<name>A0A2T4ZDL8_9BACL</name>
<keyword evidence="8" id="KW-1185">Reference proteome</keyword>
<keyword evidence="5 6" id="KW-0413">Isomerase</keyword>
<organism evidence="7 8">
    <name type="scientific">Desmospora activa DSM 45169</name>
    <dbReference type="NCBI Taxonomy" id="1121389"/>
    <lineage>
        <taxon>Bacteria</taxon>
        <taxon>Bacillati</taxon>
        <taxon>Bacillota</taxon>
        <taxon>Bacilli</taxon>
        <taxon>Bacillales</taxon>
        <taxon>Thermoactinomycetaceae</taxon>
        <taxon>Desmospora</taxon>
    </lineage>
</organism>
<dbReference type="PIRSF" id="PIRSF006625">
    <property type="entry name" value="KduI"/>
    <property type="match status" value="1"/>
</dbReference>
<feature type="binding site" evidence="6">
    <location>
        <position position="195"/>
    </location>
    <ligand>
        <name>Zn(2+)</name>
        <dbReference type="ChEBI" id="CHEBI:29105"/>
    </ligand>
</feature>
<comment type="function">
    <text evidence="6">Catalyzes the isomerization of 5-dehydro-4-deoxy-D-glucuronate to 3-deoxy-D-glycero-2,5-hexodiulosonate.</text>
</comment>
<dbReference type="InterPro" id="IPR014710">
    <property type="entry name" value="RmlC-like_jellyroll"/>
</dbReference>
<dbReference type="InterPro" id="IPR027449">
    <property type="entry name" value="KduI_N"/>
</dbReference>
<evidence type="ECO:0000313" key="7">
    <source>
        <dbReference type="EMBL" id="PTM59991.1"/>
    </source>
</evidence>
<dbReference type="CDD" id="cd20294">
    <property type="entry name" value="cupin_KduI_N"/>
    <property type="match status" value="1"/>
</dbReference>
<dbReference type="GO" id="GO:0042840">
    <property type="term" value="P:D-glucuronate catabolic process"/>
    <property type="evidence" value="ECO:0007669"/>
    <property type="project" value="TreeGrafter"/>
</dbReference>
<dbReference type="PANTHER" id="PTHR38461:SF1">
    <property type="entry name" value="4-DEOXY-L-THREO-5-HEXOSULOSE-URONATE KETOL-ISOMERASE"/>
    <property type="match status" value="1"/>
</dbReference>